<dbReference type="EMBL" id="BJZK01000004">
    <property type="protein sequence ID" value="GEO71462.1"/>
    <property type="molecule type" value="Genomic_DNA"/>
</dbReference>
<accession>A0ABQ0WVC4</accession>
<reference evidence="1 2" key="1">
    <citation type="submission" date="2019-07" db="EMBL/GenBank/DDBJ databases">
        <title>Whole genome shotgun sequence of Lactobacillus zymae NBRC 107157.</title>
        <authorList>
            <person name="Hosoyama A."/>
            <person name="Uohara A."/>
            <person name="Ohji S."/>
            <person name="Ichikawa N."/>
        </authorList>
    </citation>
    <scope>NUCLEOTIDE SEQUENCE [LARGE SCALE GENOMIC DNA]</scope>
    <source>
        <strain evidence="1 2">NBRC 107157</strain>
    </source>
</reference>
<dbReference type="Proteomes" id="UP000321794">
    <property type="component" value="Unassembled WGS sequence"/>
</dbReference>
<protein>
    <recommendedName>
        <fullName evidence="3">D-alanyl-D-alanine carboxypeptidase</fullName>
    </recommendedName>
</protein>
<sequence>MQKSRVLLATTLLTTSVGLGILANNQPTTAQAKVRAAKVLKTTAIKKQAYNINGGYLYKNAKLTKKATSSRHLLKTTLYTYKSANIKKANGKKAVYYYVKNKSGSVKGWAWRGNLQKKRSYAQQKKDIKAVLSIVRTMSQDSQNDLLGDFSDITPQQAYNGLSNIVSWSSINNDTTADHAAAGKFYKHFQGRFNSITNSKLAAIYGSYVDAMNSSNDQDAYEASNNLFDALGDAISSLG</sequence>
<evidence type="ECO:0008006" key="3">
    <source>
        <dbReference type="Google" id="ProtNLM"/>
    </source>
</evidence>
<keyword evidence="2" id="KW-1185">Reference proteome</keyword>
<organism evidence="1 2">
    <name type="scientific">Levilactobacillus zymae</name>
    <dbReference type="NCBI Taxonomy" id="267363"/>
    <lineage>
        <taxon>Bacteria</taxon>
        <taxon>Bacillati</taxon>
        <taxon>Bacillota</taxon>
        <taxon>Bacilli</taxon>
        <taxon>Lactobacillales</taxon>
        <taxon>Lactobacillaceae</taxon>
        <taxon>Levilactobacillus</taxon>
    </lineage>
</organism>
<evidence type="ECO:0000313" key="1">
    <source>
        <dbReference type="EMBL" id="GEO71462.1"/>
    </source>
</evidence>
<proteinExistence type="predicted"/>
<dbReference type="RefSeq" id="WP_057732721.1">
    <property type="nucleotide sequence ID" value="NZ_BJZK01000004.1"/>
</dbReference>
<gene>
    <name evidence="1" type="ORF">LZY01_06300</name>
</gene>
<comment type="caution">
    <text evidence="1">The sequence shown here is derived from an EMBL/GenBank/DDBJ whole genome shotgun (WGS) entry which is preliminary data.</text>
</comment>
<name>A0ABQ0WVC4_9LACO</name>
<evidence type="ECO:0000313" key="2">
    <source>
        <dbReference type="Proteomes" id="UP000321794"/>
    </source>
</evidence>